<feature type="domain" description="DUF6922" evidence="1">
    <location>
        <begin position="9"/>
        <end position="60"/>
    </location>
</feature>
<evidence type="ECO:0000313" key="2">
    <source>
        <dbReference type="EMBL" id="KKS32544.1"/>
    </source>
</evidence>
<comment type="caution">
    <text evidence="2">The sequence shown here is derived from an EMBL/GenBank/DDBJ whole genome shotgun (WGS) entry which is preliminary data.</text>
</comment>
<dbReference type="EMBL" id="LCCN01000006">
    <property type="protein sequence ID" value="KKS32544.1"/>
    <property type="molecule type" value="Genomic_DNA"/>
</dbReference>
<dbReference type="Pfam" id="PF21956">
    <property type="entry name" value="DUF6922"/>
    <property type="match status" value="1"/>
</dbReference>
<proteinExistence type="predicted"/>
<organism evidence="2 3">
    <name type="scientific">Candidatus Amesbacteria bacterium GW2011_GWA2_42_12</name>
    <dbReference type="NCBI Taxonomy" id="1618356"/>
    <lineage>
        <taxon>Bacteria</taxon>
        <taxon>Candidatus Amesiibacteriota</taxon>
    </lineage>
</organism>
<dbReference type="InterPro" id="IPR053830">
    <property type="entry name" value="DUF6922"/>
</dbReference>
<dbReference type="Proteomes" id="UP000034160">
    <property type="component" value="Unassembled WGS sequence"/>
</dbReference>
<dbReference type="STRING" id="1618356.UU93_C0006G0023"/>
<sequence length="101" mass="11956">MKTTKLPEFLKPYFWDVEFDSIQLQKSGYFVIKRVLDRGDTKSVLWLRKNFSDREIAEVLSKSKDLSRPTGNFWADILHLDKTQLPCLIKPYSRIHFGLYS</sequence>
<gene>
    <name evidence="2" type="ORF">UU93_C0006G0023</name>
</gene>
<name>A0A0G0Y731_9BACT</name>
<evidence type="ECO:0000313" key="3">
    <source>
        <dbReference type="Proteomes" id="UP000034160"/>
    </source>
</evidence>
<reference evidence="2 3" key="1">
    <citation type="journal article" date="2015" name="Nature">
        <title>rRNA introns, odd ribosomes, and small enigmatic genomes across a large radiation of phyla.</title>
        <authorList>
            <person name="Brown C.T."/>
            <person name="Hug L.A."/>
            <person name="Thomas B.C."/>
            <person name="Sharon I."/>
            <person name="Castelle C.J."/>
            <person name="Singh A."/>
            <person name="Wilkins M.J."/>
            <person name="Williams K.H."/>
            <person name="Banfield J.F."/>
        </authorList>
    </citation>
    <scope>NUCLEOTIDE SEQUENCE [LARGE SCALE GENOMIC DNA]</scope>
</reference>
<evidence type="ECO:0000259" key="1">
    <source>
        <dbReference type="Pfam" id="PF21956"/>
    </source>
</evidence>
<accession>A0A0G0Y731</accession>
<dbReference type="AlphaFoldDB" id="A0A0G0Y731"/>
<protein>
    <recommendedName>
        <fullName evidence="1">DUF6922 domain-containing protein</fullName>
    </recommendedName>
</protein>